<dbReference type="AlphaFoldDB" id="A0A8B6BQN3"/>
<organism evidence="1 2">
    <name type="scientific">Mytilus galloprovincialis</name>
    <name type="common">Mediterranean mussel</name>
    <dbReference type="NCBI Taxonomy" id="29158"/>
    <lineage>
        <taxon>Eukaryota</taxon>
        <taxon>Metazoa</taxon>
        <taxon>Spiralia</taxon>
        <taxon>Lophotrochozoa</taxon>
        <taxon>Mollusca</taxon>
        <taxon>Bivalvia</taxon>
        <taxon>Autobranchia</taxon>
        <taxon>Pteriomorphia</taxon>
        <taxon>Mytilida</taxon>
        <taxon>Mytiloidea</taxon>
        <taxon>Mytilidae</taxon>
        <taxon>Mytilinae</taxon>
        <taxon>Mytilus</taxon>
    </lineage>
</organism>
<comment type="caution">
    <text evidence="1">The sequence shown here is derived from an EMBL/GenBank/DDBJ whole genome shotgun (WGS) entry which is preliminary data.</text>
</comment>
<gene>
    <name evidence="1" type="ORF">MGAL_10B004745</name>
</gene>
<sequence length="323" mass="35774">MRTSAAAIITSFDLSSKPTGPPPIKQGDHNKPPCNNNHHILSKKKSENLLACATYVLSDSSSYQYTFEYLPFNMIDLATCKGDGASTLDETALYDFSSGESCGFSPSLSPSIKQEPLELDLQNVDKVIPDLISTSVRVYSQLSMFMPGEAEIQDPKYDDFLPCLTSSPVNPQIVILSSDDEKTNEMKDTPIVVSSTSSEDELLIGDRFTSQKIEMHNGKIPIYSKNAKSLTSKEIVQLCLGEVGDDYICKSKPISVRYNAVFVVDLHSVDHRSLYADDNGVWQTSSPKTHLRVSFNNGKVENVEVGNQMNFTHSLKRQYGKHI</sequence>
<keyword evidence="2" id="KW-1185">Reference proteome</keyword>
<evidence type="ECO:0000313" key="1">
    <source>
        <dbReference type="EMBL" id="VDH93919.1"/>
    </source>
</evidence>
<dbReference type="Proteomes" id="UP000596742">
    <property type="component" value="Unassembled WGS sequence"/>
</dbReference>
<proteinExistence type="predicted"/>
<dbReference type="EMBL" id="UYJE01000515">
    <property type="protein sequence ID" value="VDH93919.1"/>
    <property type="molecule type" value="Genomic_DNA"/>
</dbReference>
<protein>
    <submittedName>
        <fullName evidence="1">Uncharacterized protein</fullName>
    </submittedName>
</protein>
<evidence type="ECO:0000313" key="2">
    <source>
        <dbReference type="Proteomes" id="UP000596742"/>
    </source>
</evidence>
<name>A0A8B6BQN3_MYTGA</name>
<reference evidence="1" key="1">
    <citation type="submission" date="2018-11" db="EMBL/GenBank/DDBJ databases">
        <authorList>
            <person name="Alioto T."/>
            <person name="Alioto T."/>
        </authorList>
    </citation>
    <scope>NUCLEOTIDE SEQUENCE</scope>
</reference>
<dbReference type="OrthoDB" id="6207705at2759"/>
<accession>A0A8B6BQN3</accession>